<dbReference type="Gene3D" id="3.40.50.1820">
    <property type="entry name" value="alpha/beta hydrolase"/>
    <property type="match status" value="1"/>
</dbReference>
<dbReference type="Pfam" id="PF00561">
    <property type="entry name" value="Abhydrolase_1"/>
    <property type="match status" value="1"/>
</dbReference>
<dbReference type="NCBIfam" id="TIGR02240">
    <property type="entry name" value="PHA_depoly_arom"/>
    <property type="match status" value="1"/>
</dbReference>
<dbReference type="GO" id="GO:0004806">
    <property type="term" value="F:triacylglycerol lipase activity"/>
    <property type="evidence" value="ECO:0007669"/>
    <property type="project" value="TreeGrafter"/>
</dbReference>
<proteinExistence type="predicted"/>
<dbReference type="KEGG" id="amd:AMED_6471"/>
<dbReference type="PATRIC" id="fig|749927.5.peg.6727"/>
<dbReference type="RefSeq" id="WP_013228251.1">
    <property type="nucleotide sequence ID" value="NC_014318.1"/>
</dbReference>
<feature type="domain" description="AB hydrolase-1" evidence="1">
    <location>
        <begin position="23"/>
        <end position="253"/>
    </location>
</feature>
<sequence>MTGTRRVGGVSLRVDVSPGEGTPLLLCNGIGANLELLQPLVDDLAGRPGRRVPVIRFDMPGTGGSPTTRLPRRMPGLARMLAGLVTGLGYDEVDVLGISWGGALAQEFAHRNPRLCRRVVLCATSMGMVMVPAKPSVLLTLASPLRYFGPAHMRETGSRIYGGGFGDDAAVAAHFAAATRAPDPIGYYWQILAGAGWTSAPYLCRLRQRVLLIAGDDDPIIPAVNARLMAKLLRHGTVHIVRGGGHLALLTHAAELVPLIHDFVTEGEPPC</sequence>
<evidence type="ECO:0000313" key="3">
    <source>
        <dbReference type="Proteomes" id="UP000000328"/>
    </source>
</evidence>
<dbReference type="SUPFAM" id="SSF53474">
    <property type="entry name" value="alpha/beta-Hydrolases"/>
    <property type="match status" value="1"/>
</dbReference>
<dbReference type="AlphaFoldDB" id="A0A0H3DDA2"/>
<dbReference type="GeneID" id="92874125"/>
<reference evidence="2 3" key="1">
    <citation type="journal article" date="2010" name="Cell Res.">
        <title>Complete genome sequence of the rifamycin SV-producing Amycolatopsis mediterranei U32 revealed its genetic characteristics in phylogeny and metabolism.</title>
        <authorList>
            <person name="Zhao W."/>
            <person name="Zhong Y."/>
            <person name="Yuan H."/>
            <person name="Wang J."/>
            <person name="Zheng H."/>
            <person name="Wang Y."/>
            <person name="Cen X."/>
            <person name="Xu F."/>
            <person name="Bai J."/>
            <person name="Han X."/>
            <person name="Lu G."/>
            <person name="Zhu Y."/>
            <person name="Shao Z."/>
            <person name="Yan H."/>
            <person name="Li C."/>
            <person name="Peng N."/>
            <person name="Zhang Z."/>
            <person name="Zhang Y."/>
            <person name="Lin W."/>
            <person name="Fan Y."/>
            <person name="Qin Z."/>
            <person name="Hu Y."/>
            <person name="Zhu B."/>
            <person name="Wang S."/>
            <person name="Ding X."/>
            <person name="Zhao G.P."/>
        </authorList>
    </citation>
    <scope>NUCLEOTIDE SEQUENCE [LARGE SCALE GENOMIC DNA]</scope>
    <source>
        <strain evidence="3">U-32</strain>
    </source>
</reference>
<dbReference type="InterPro" id="IPR029058">
    <property type="entry name" value="AB_hydrolase_fold"/>
</dbReference>
<evidence type="ECO:0000313" key="2">
    <source>
        <dbReference type="EMBL" id="ADJ48202.1"/>
    </source>
</evidence>
<dbReference type="InterPro" id="IPR011942">
    <property type="entry name" value="PHA_depoly_arom"/>
</dbReference>
<dbReference type="PRINTS" id="PR00111">
    <property type="entry name" value="ABHYDROLASE"/>
</dbReference>
<dbReference type="HOGENOM" id="CLU_020336_50_3_11"/>
<dbReference type="PANTHER" id="PTHR43433">
    <property type="entry name" value="HYDROLASE, ALPHA/BETA FOLD FAMILY PROTEIN"/>
    <property type="match status" value="1"/>
</dbReference>
<dbReference type="GO" id="GO:0046503">
    <property type="term" value="P:glycerolipid catabolic process"/>
    <property type="evidence" value="ECO:0007669"/>
    <property type="project" value="TreeGrafter"/>
</dbReference>
<dbReference type="Proteomes" id="UP000000328">
    <property type="component" value="Chromosome"/>
</dbReference>
<dbReference type="eggNOG" id="COG2267">
    <property type="taxonomic scope" value="Bacteria"/>
</dbReference>
<dbReference type="InterPro" id="IPR050471">
    <property type="entry name" value="AB_hydrolase"/>
</dbReference>
<dbReference type="EMBL" id="CP002000">
    <property type="protein sequence ID" value="ADJ48202.1"/>
    <property type="molecule type" value="Genomic_DNA"/>
</dbReference>
<evidence type="ECO:0000259" key="1">
    <source>
        <dbReference type="Pfam" id="PF00561"/>
    </source>
</evidence>
<protein>
    <submittedName>
        <fullName evidence="2">Poly(3-hydroxyalkanoate) depolymerase</fullName>
    </submittedName>
</protein>
<dbReference type="InterPro" id="IPR000073">
    <property type="entry name" value="AB_hydrolase_1"/>
</dbReference>
<dbReference type="PANTHER" id="PTHR43433:SF5">
    <property type="entry name" value="AB HYDROLASE-1 DOMAIN-CONTAINING PROTEIN"/>
    <property type="match status" value="1"/>
</dbReference>
<accession>A0A0H3DDA2</accession>
<name>A0A0H3DDA2_AMYMU</name>
<organism evidence="2 3">
    <name type="scientific">Amycolatopsis mediterranei (strain U-32)</name>
    <dbReference type="NCBI Taxonomy" id="749927"/>
    <lineage>
        <taxon>Bacteria</taxon>
        <taxon>Bacillati</taxon>
        <taxon>Actinomycetota</taxon>
        <taxon>Actinomycetes</taxon>
        <taxon>Pseudonocardiales</taxon>
        <taxon>Pseudonocardiaceae</taxon>
        <taxon>Amycolatopsis</taxon>
    </lineage>
</organism>
<dbReference type="OrthoDB" id="7958481at2"/>
<gene>
    <name evidence="2" type="ordered locus">AMED_6471</name>
</gene>